<keyword evidence="3 9" id="KW-0645">Protease</keyword>
<evidence type="ECO:0000256" key="2">
    <source>
        <dbReference type="ARBA" id="ARBA00022490"/>
    </source>
</evidence>
<comment type="catalytic activity">
    <reaction evidence="9 10 11">
        <text>Hydrolysis of proteins in presence of ATP.</text>
        <dbReference type="EC" id="3.4.21.53"/>
    </reaction>
</comment>
<dbReference type="EC" id="3.4.21.53" evidence="9 10"/>
<dbReference type="Gene3D" id="1.10.8.60">
    <property type="match status" value="1"/>
</dbReference>
<dbReference type="PRINTS" id="PR00830">
    <property type="entry name" value="ENDOLAPTASE"/>
</dbReference>
<dbReference type="Pfam" id="PF05362">
    <property type="entry name" value="Lon_C"/>
    <property type="match status" value="1"/>
</dbReference>
<organism evidence="16 17">
    <name type="scientific">Paenibacillus glycanilyticus</name>
    <dbReference type="NCBI Taxonomy" id="126569"/>
    <lineage>
        <taxon>Bacteria</taxon>
        <taxon>Bacillati</taxon>
        <taxon>Bacillota</taxon>
        <taxon>Bacilli</taxon>
        <taxon>Bacillales</taxon>
        <taxon>Paenibacillaceae</taxon>
        <taxon>Paenibacillus</taxon>
    </lineage>
</organism>
<dbReference type="Gene3D" id="3.40.50.300">
    <property type="entry name" value="P-loop containing nucleotide triphosphate hydrolases"/>
    <property type="match status" value="1"/>
</dbReference>
<dbReference type="HAMAP" id="MF_01973">
    <property type="entry name" value="lon_bact"/>
    <property type="match status" value="1"/>
</dbReference>
<keyword evidence="6 9" id="KW-0720">Serine protease</keyword>
<dbReference type="SMART" id="SM00382">
    <property type="entry name" value="AAA"/>
    <property type="match status" value="1"/>
</dbReference>
<evidence type="ECO:0000256" key="9">
    <source>
        <dbReference type="HAMAP-Rule" id="MF_01973"/>
    </source>
</evidence>
<keyword evidence="8 9" id="KW-0346">Stress response</keyword>
<feature type="active site" evidence="9 11">
    <location>
        <position position="729"/>
    </location>
</feature>
<comment type="subunit">
    <text evidence="9 10">Homohexamer. Organized in a ring with a central cavity.</text>
</comment>
<evidence type="ECO:0000256" key="7">
    <source>
        <dbReference type="ARBA" id="ARBA00022840"/>
    </source>
</evidence>
<dbReference type="GO" id="GO:0008233">
    <property type="term" value="F:peptidase activity"/>
    <property type="evidence" value="ECO:0007669"/>
    <property type="project" value="UniProtKB-KW"/>
</dbReference>
<dbReference type="InterPro" id="IPR003111">
    <property type="entry name" value="Lon_prtase_N"/>
</dbReference>
<dbReference type="InterPro" id="IPR027417">
    <property type="entry name" value="P-loop_NTPase"/>
</dbReference>
<evidence type="ECO:0000313" key="17">
    <source>
        <dbReference type="Proteomes" id="UP001157114"/>
    </source>
</evidence>
<dbReference type="Gene3D" id="2.30.130.40">
    <property type="entry name" value="LON domain-like"/>
    <property type="match status" value="1"/>
</dbReference>
<accession>A0ABQ6GF16</accession>
<dbReference type="Pfam" id="PF02190">
    <property type="entry name" value="LON_substr_bdg"/>
    <property type="match status" value="1"/>
</dbReference>
<dbReference type="SUPFAM" id="SSF52540">
    <property type="entry name" value="P-loop containing nucleoside triphosphate hydrolases"/>
    <property type="match status" value="1"/>
</dbReference>
<keyword evidence="13" id="KW-0175">Coiled coil</keyword>
<evidence type="ECO:0000256" key="6">
    <source>
        <dbReference type="ARBA" id="ARBA00022825"/>
    </source>
</evidence>
<keyword evidence="17" id="KW-1185">Reference proteome</keyword>
<dbReference type="Gene3D" id="1.20.5.5270">
    <property type="match status" value="1"/>
</dbReference>
<evidence type="ECO:0000256" key="8">
    <source>
        <dbReference type="ARBA" id="ARBA00023016"/>
    </source>
</evidence>
<feature type="coiled-coil region" evidence="13">
    <location>
        <begin position="183"/>
        <end position="227"/>
    </location>
</feature>
<comment type="subcellular location">
    <subcellularLocation>
        <location evidence="1 9 10">Cytoplasm</location>
    </subcellularLocation>
</comment>
<dbReference type="CDD" id="cd19500">
    <property type="entry name" value="RecA-like_Lon"/>
    <property type="match status" value="1"/>
</dbReference>
<dbReference type="Pfam" id="PF00004">
    <property type="entry name" value="AAA"/>
    <property type="match status" value="1"/>
</dbReference>
<dbReference type="PROSITE" id="PS01046">
    <property type="entry name" value="LON_SER"/>
    <property type="match status" value="1"/>
</dbReference>
<dbReference type="InterPro" id="IPR008269">
    <property type="entry name" value="Lon_proteolytic"/>
</dbReference>
<keyword evidence="7 9" id="KW-0067">ATP-binding</keyword>
<dbReference type="InterPro" id="IPR003593">
    <property type="entry name" value="AAA+_ATPase"/>
</dbReference>
<evidence type="ECO:0000256" key="4">
    <source>
        <dbReference type="ARBA" id="ARBA00022741"/>
    </source>
</evidence>
<evidence type="ECO:0000259" key="14">
    <source>
        <dbReference type="PROSITE" id="PS51786"/>
    </source>
</evidence>
<feature type="active site" evidence="9 11">
    <location>
        <position position="772"/>
    </location>
</feature>
<evidence type="ECO:0000256" key="3">
    <source>
        <dbReference type="ARBA" id="ARBA00022670"/>
    </source>
</evidence>
<dbReference type="InterPro" id="IPR046336">
    <property type="entry name" value="Lon_prtase_N_sf"/>
</dbReference>
<evidence type="ECO:0000256" key="10">
    <source>
        <dbReference type="PIRNR" id="PIRNR001174"/>
    </source>
</evidence>
<protein>
    <recommendedName>
        <fullName evidence="9 10">Lon protease</fullName>
        <ecNumber evidence="9 10">3.4.21.53</ecNumber>
    </recommendedName>
    <alternativeName>
        <fullName evidence="9">ATP-dependent protease La</fullName>
    </alternativeName>
</protein>
<dbReference type="InterPro" id="IPR027543">
    <property type="entry name" value="Lon_bac"/>
</dbReference>
<feature type="binding site" evidence="9">
    <location>
        <begin position="356"/>
        <end position="363"/>
    </location>
    <ligand>
        <name>ATP</name>
        <dbReference type="ChEBI" id="CHEBI:30616"/>
    </ligand>
</feature>
<keyword evidence="4 9" id="KW-0547">Nucleotide-binding</keyword>
<dbReference type="InterPro" id="IPR014721">
    <property type="entry name" value="Ribsml_uS5_D2-typ_fold_subgr"/>
</dbReference>
<comment type="similarity">
    <text evidence="9 10 11 12">Belongs to the peptidase S16 family.</text>
</comment>
<comment type="function">
    <text evidence="9">ATP-dependent serine protease that mediates the selective degradation of mutant and abnormal proteins as well as certain short-lived regulatory proteins. Required for cellular homeostasis and for survival from DNA damage and developmental changes induced by stress. Degrades polypeptides processively to yield small peptide fragments that are 5 to 10 amino acids long. Binds to DNA in a double-stranded, site-specific manner.</text>
</comment>
<dbReference type="InterPro" id="IPR054594">
    <property type="entry name" value="Lon_lid"/>
</dbReference>
<evidence type="ECO:0000256" key="1">
    <source>
        <dbReference type="ARBA" id="ARBA00004496"/>
    </source>
</evidence>
<evidence type="ECO:0000313" key="16">
    <source>
        <dbReference type="EMBL" id="GLX69556.1"/>
    </source>
</evidence>
<dbReference type="PROSITE" id="PS51787">
    <property type="entry name" value="LON_N"/>
    <property type="match status" value="1"/>
</dbReference>
<dbReference type="EMBL" id="BSSQ01000015">
    <property type="protein sequence ID" value="GLX69556.1"/>
    <property type="molecule type" value="Genomic_DNA"/>
</dbReference>
<gene>
    <name evidence="16" type="primary">lon1</name>
    <name evidence="9" type="synonym">lon</name>
    <name evidence="16" type="ORF">MU1_39010</name>
</gene>
<dbReference type="Gene3D" id="3.30.230.10">
    <property type="match status" value="1"/>
</dbReference>
<evidence type="ECO:0000256" key="5">
    <source>
        <dbReference type="ARBA" id="ARBA00022801"/>
    </source>
</evidence>
<dbReference type="RefSeq" id="WP_284240339.1">
    <property type="nucleotide sequence ID" value="NZ_BSSQ01000015.1"/>
</dbReference>
<dbReference type="Pfam" id="PF22667">
    <property type="entry name" value="Lon_lid"/>
    <property type="match status" value="1"/>
</dbReference>
<feature type="domain" description="Lon N-terminal" evidence="15">
    <location>
        <begin position="11"/>
        <end position="204"/>
    </location>
</feature>
<proteinExistence type="evidence at transcript level"/>
<dbReference type="InterPro" id="IPR004815">
    <property type="entry name" value="Lon_bac/euk-typ"/>
</dbReference>
<dbReference type="SUPFAM" id="SSF54211">
    <property type="entry name" value="Ribosomal protein S5 domain 2-like"/>
    <property type="match status" value="1"/>
</dbReference>
<dbReference type="InterPro" id="IPR027065">
    <property type="entry name" value="Lon_Prtase"/>
</dbReference>
<dbReference type="InterPro" id="IPR020568">
    <property type="entry name" value="Ribosomal_Su5_D2-typ_SF"/>
</dbReference>
<sequence>MGSGKTKNRRLPLLPLRGLLVYPSMVLHLDVGRDKSVRALEKSMIDDHMILLCSQSEVNIEEPTEDDIYRVGTIAKVRQMLKLPNGTIRVLVEGVVRAEIVDYVPNDQYYEVTVIELPEPETEDPEVDALMRSVLSQFEHYITLSKKVTPETLAAVSDIDEPGRLADVITSHLSLKIKDKQDILETIDVRERLERLLDILNNEREVLELERKINQRVKKQMEKTQKEYYLREQMKAIQKELGEKEGRAGEVEELRNQLQEAGVPDLVREKVEKEIDRLEKMPATSAEGGVIRNYIDWLLALPWSKHTEDDLSLSKAEEVLNNDHYGLEKPKERVLEYLAVQQLVKKMKGPILCLVGPPGVGKTSLARSIAKSLERKFVRVSLGGVRDEAEIRGHRRTYVGAMPGRIIQGMKTAGSYNPVFLLDEIDKMASDFRGDPASALLEVLDPEQNNTFSDHFIEVPFDLSNVMFVTTANSLHSIPRPLLDRMEVLYIPGYTELEKQQIAERYLLPKQRKEHGLTEDQLALEDEVLLTLIREYTRESGVRNLEQQIAAICRKAAKHIVAAGSKLQTEGKPESDDAALAGQPYEAPEMNALEAAFGSDMDDKQTQAQNTTLTPATLTVTPELLKEWLGPAKFRHGTAEIENQIGAVTGLAWTEVGGDTLVIEVTVMPGSGKLTLTGKLGDVMKESAQAAFSYTRSKALELGIDPAFHENKDIHIHIPEGAIPKDGPSAGITMATALISALTNRYVSKEVAMTGEITLRGRVLPIGGLKEKSLAAHRAGIRKVLLPKDNERDLSDIPDSIRSEMTFVPVSHMDEVLRHALLPVNTEEKAGTVIG</sequence>
<keyword evidence="5 9" id="KW-0378">Hydrolase</keyword>
<evidence type="ECO:0000256" key="11">
    <source>
        <dbReference type="PROSITE-ProRule" id="PRU01122"/>
    </source>
</evidence>
<evidence type="ECO:0000256" key="13">
    <source>
        <dbReference type="SAM" id="Coils"/>
    </source>
</evidence>
<dbReference type="Proteomes" id="UP001157114">
    <property type="component" value="Unassembled WGS sequence"/>
</dbReference>
<dbReference type="SUPFAM" id="SSF88697">
    <property type="entry name" value="PUA domain-like"/>
    <property type="match status" value="1"/>
</dbReference>
<dbReference type="PANTHER" id="PTHR10046">
    <property type="entry name" value="ATP DEPENDENT LON PROTEASE FAMILY MEMBER"/>
    <property type="match status" value="1"/>
</dbReference>
<dbReference type="PROSITE" id="PS51786">
    <property type="entry name" value="LON_PROTEOLYTIC"/>
    <property type="match status" value="1"/>
</dbReference>
<dbReference type="SMART" id="SM00464">
    <property type="entry name" value="LON"/>
    <property type="match status" value="1"/>
</dbReference>
<feature type="domain" description="Lon proteolytic" evidence="14">
    <location>
        <begin position="642"/>
        <end position="823"/>
    </location>
</feature>
<keyword evidence="2 9" id="KW-0963">Cytoplasm</keyword>
<comment type="caution">
    <text evidence="16">The sequence shown here is derived from an EMBL/GenBank/DDBJ whole genome shotgun (WGS) entry which is preliminary data.</text>
</comment>
<name>A0ABQ6GF16_9BACL</name>
<dbReference type="InterPro" id="IPR015947">
    <property type="entry name" value="PUA-like_sf"/>
</dbReference>
<dbReference type="InterPro" id="IPR008268">
    <property type="entry name" value="Peptidase_S16_AS"/>
</dbReference>
<dbReference type="NCBIfam" id="TIGR00763">
    <property type="entry name" value="lon"/>
    <property type="match status" value="1"/>
</dbReference>
<dbReference type="GO" id="GO:0006508">
    <property type="term" value="P:proteolysis"/>
    <property type="evidence" value="ECO:0007669"/>
    <property type="project" value="UniProtKB-KW"/>
</dbReference>
<dbReference type="PIRSF" id="PIRSF001174">
    <property type="entry name" value="Lon_proteas"/>
    <property type="match status" value="1"/>
</dbReference>
<comment type="induction">
    <text evidence="9">By heat shock.</text>
</comment>
<dbReference type="Gene3D" id="1.20.58.1480">
    <property type="match status" value="1"/>
</dbReference>
<evidence type="ECO:0000256" key="12">
    <source>
        <dbReference type="RuleBase" id="RU000591"/>
    </source>
</evidence>
<dbReference type="InterPro" id="IPR003959">
    <property type="entry name" value="ATPase_AAA_core"/>
</dbReference>
<reference evidence="16 17" key="1">
    <citation type="submission" date="2023-03" db="EMBL/GenBank/DDBJ databases">
        <title>Draft genome sequence of the bacteria which degrade cell wall of Tricholomamatutake.</title>
        <authorList>
            <person name="Konishi Y."/>
            <person name="Fukuta Y."/>
            <person name="Shirasaka N."/>
        </authorList>
    </citation>
    <scope>NUCLEOTIDE SEQUENCE [LARGE SCALE GENOMIC DNA]</scope>
    <source>
        <strain evidence="17">mu1</strain>
    </source>
</reference>
<evidence type="ECO:0000259" key="15">
    <source>
        <dbReference type="PROSITE" id="PS51787"/>
    </source>
</evidence>